<feature type="transmembrane region" description="Helical" evidence="1">
    <location>
        <begin position="108"/>
        <end position="125"/>
    </location>
</feature>
<evidence type="ECO:0000313" key="3">
    <source>
        <dbReference type="Proteomes" id="UP001446871"/>
    </source>
</evidence>
<accession>A0ABR1UPS5</accession>
<keyword evidence="1" id="KW-0472">Membrane</keyword>
<reference evidence="2 3" key="1">
    <citation type="submission" date="2023-01" db="EMBL/GenBank/DDBJ databases">
        <title>Analysis of 21 Apiospora genomes using comparative genomics revels a genus with tremendous synthesis potential of carbohydrate active enzymes and secondary metabolites.</title>
        <authorList>
            <person name="Sorensen T."/>
        </authorList>
    </citation>
    <scope>NUCLEOTIDE SEQUENCE [LARGE SCALE GENOMIC DNA]</scope>
    <source>
        <strain evidence="2 3">CBS 83171</strain>
    </source>
</reference>
<name>A0ABR1UPS5_9PEZI</name>
<dbReference type="Proteomes" id="UP001446871">
    <property type="component" value="Unassembled WGS sequence"/>
</dbReference>
<feature type="transmembrane region" description="Helical" evidence="1">
    <location>
        <begin position="157"/>
        <end position="177"/>
    </location>
</feature>
<evidence type="ECO:0000313" key="2">
    <source>
        <dbReference type="EMBL" id="KAK8059853.1"/>
    </source>
</evidence>
<dbReference type="EMBL" id="JAQQWM010000006">
    <property type="protein sequence ID" value="KAK8059853.1"/>
    <property type="molecule type" value="Genomic_DNA"/>
</dbReference>
<feature type="transmembrane region" description="Helical" evidence="1">
    <location>
        <begin position="197"/>
        <end position="217"/>
    </location>
</feature>
<comment type="caution">
    <text evidence="2">The sequence shown here is derived from an EMBL/GenBank/DDBJ whole genome shotgun (WGS) entry which is preliminary data.</text>
</comment>
<keyword evidence="1" id="KW-1133">Transmembrane helix</keyword>
<sequence length="359" mass="41835">MLDEYEEDRRKRLKEDWELEKALTRDLRERLRRDPWDDEAWENDRWIRMQFGDLYTAEFRGEEDPPRPPARRAFGQEVEHKREEVKKEPEAYHGLADVHTPPLLHQRPAVNGLLLIGALALIVYYRRGARTVLTTSAQLLYVMPWLVTVMASEAVRLLAGPIFFVVSYAVGLLYWVLRDYIVLPTAGWFERTFSRTVYGVAAAVVVSWVVYATLVVLQWVLPVYLVSFVTLMGGGWALQAYVLGPLARPRVYWIAVAIWAAYGAMWLEDLRWYSFPTSPYSETPPLSFMEMEELDPGLSLGHVVVRAVRDALGTHVDERLFAFFDADQWEKRFMDWFVDRGYVLRPCQYLGCMIPDEEW</sequence>
<keyword evidence="3" id="KW-1185">Reference proteome</keyword>
<feature type="transmembrane region" description="Helical" evidence="1">
    <location>
        <begin position="251"/>
        <end position="267"/>
    </location>
</feature>
<keyword evidence="1" id="KW-0812">Transmembrane</keyword>
<protein>
    <submittedName>
        <fullName evidence="2">Uncharacterized protein</fullName>
    </submittedName>
</protein>
<gene>
    <name evidence="2" type="ORF">PG996_009783</name>
</gene>
<proteinExistence type="predicted"/>
<evidence type="ECO:0000256" key="1">
    <source>
        <dbReference type="SAM" id="Phobius"/>
    </source>
</evidence>
<feature type="transmembrane region" description="Helical" evidence="1">
    <location>
        <begin position="132"/>
        <end position="151"/>
    </location>
</feature>
<organism evidence="2 3">
    <name type="scientific">Apiospora saccharicola</name>
    <dbReference type="NCBI Taxonomy" id="335842"/>
    <lineage>
        <taxon>Eukaryota</taxon>
        <taxon>Fungi</taxon>
        <taxon>Dikarya</taxon>
        <taxon>Ascomycota</taxon>
        <taxon>Pezizomycotina</taxon>
        <taxon>Sordariomycetes</taxon>
        <taxon>Xylariomycetidae</taxon>
        <taxon>Amphisphaeriales</taxon>
        <taxon>Apiosporaceae</taxon>
        <taxon>Apiospora</taxon>
    </lineage>
</organism>
<feature type="transmembrane region" description="Helical" evidence="1">
    <location>
        <begin position="223"/>
        <end position="244"/>
    </location>
</feature>